<proteinExistence type="predicted"/>
<dbReference type="AlphaFoldDB" id="A0A1S1NZS6"/>
<evidence type="ECO:0000313" key="3">
    <source>
        <dbReference type="Proteomes" id="UP000180215"/>
    </source>
</evidence>
<organism evidence="2 3">
    <name type="scientific">Methylorubrum extorquens</name>
    <name type="common">Methylobacterium dichloromethanicum</name>
    <name type="synonym">Methylobacterium extorquens</name>
    <dbReference type="NCBI Taxonomy" id="408"/>
    <lineage>
        <taxon>Bacteria</taxon>
        <taxon>Pseudomonadati</taxon>
        <taxon>Pseudomonadota</taxon>
        <taxon>Alphaproteobacteria</taxon>
        <taxon>Hyphomicrobiales</taxon>
        <taxon>Methylobacteriaceae</taxon>
        <taxon>Methylorubrum</taxon>
    </lineage>
</organism>
<dbReference type="Proteomes" id="UP000180215">
    <property type="component" value="Unassembled WGS sequence"/>
</dbReference>
<reference evidence="2 3" key="1">
    <citation type="submission" date="2016-10" db="EMBL/GenBank/DDBJ databases">
        <title>Draft genome sequence of Methylobacterium extorquens CP3, a seed endophyte of Crotalaria pumila with plant growth-promoting and metal tolerance properties.</title>
        <authorList>
            <person name="Sanchez-Lopez A.S."/>
            <person name="Van Hamme J.D."/>
            <person name="Thijs S."/>
            <person name="Mcammond B.M."/>
            <person name="Stevens V."/>
            <person name="Gonzalez-Chavez M.D.C."/>
            <person name="Vangronsveld J."/>
        </authorList>
    </citation>
    <scope>NUCLEOTIDE SEQUENCE [LARGE SCALE GENOMIC DNA]</scope>
    <source>
        <strain evidence="2 3">CP3</strain>
    </source>
</reference>
<evidence type="ECO:0000313" key="2">
    <source>
        <dbReference type="EMBL" id="OHV16213.1"/>
    </source>
</evidence>
<gene>
    <name evidence="2" type="ORF">BK022_13600</name>
</gene>
<sequence>MAVVSSKIFEEGKAAKAMGRPDSANPYEAGSQESLDWLEGFTADEPEPSAPARPTTESGEGDLRDPRPMTGVFPTR</sequence>
<comment type="caution">
    <text evidence="2">The sequence shown here is derived from an EMBL/GenBank/DDBJ whole genome shotgun (WGS) entry which is preliminary data.</text>
</comment>
<accession>A0A1S1NZS6</accession>
<evidence type="ECO:0000256" key="1">
    <source>
        <dbReference type="SAM" id="MobiDB-lite"/>
    </source>
</evidence>
<feature type="region of interest" description="Disordered" evidence="1">
    <location>
        <begin position="1"/>
        <end position="76"/>
    </location>
</feature>
<dbReference type="EMBL" id="MNAO01000151">
    <property type="protein sequence ID" value="OHV16213.1"/>
    <property type="molecule type" value="Genomic_DNA"/>
</dbReference>
<name>A0A1S1NZS6_METEX</name>
<protein>
    <submittedName>
        <fullName evidence="2">Uncharacterized protein</fullName>
    </submittedName>
</protein>